<sequence>MTRAAADAADAGTVESLPAHVDAAVVATLYRTWRPRMARIRVLDLSAVTDLDSAGVALLRAVQAQQRALGVPAATLKGVPERYGALCAAHRIPAE</sequence>
<dbReference type="AlphaFoldDB" id="A0A7W8G1S4"/>
<reference evidence="2 3" key="1">
    <citation type="submission" date="2020-08" db="EMBL/GenBank/DDBJ databases">
        <title>Genomic Encyclopedia of Type Strains, Phase IV (KMG-IV): sequencing the most valuable type-strain genomes for metagenomic binning, comparative biology and taxonomic classification.</title>
        <authorList>
            <person name="Goeker M."/>
        </authorList>
    </citation>
    <scope>NUCLEOTIDE SEQUENCE [LARGE SCALE GENOMIC DNA]</scope>
    <source>
        <strain evidence="2 3">DSM 24163</strain>
    </source>
</reference>
<dbReference type="Gene3D" id="3.30.750.24">
    <property type="entry name" value="STAS domain"/>
    <property type="match status" value="1"/>
</dbReference>
<keyword evidence="3" id="KW-1185">Reference proteome</keyword>
<dbReference type="RefSeq" id="WP_183960458.1">
    <property type="nucleotide sequence ID" value="NZ_JACHHP010000002.1"/>
</dbReference>
<evidence type="ECO:0000313" key="2">
    <source>
        <dbReference type="EMBL" id="MBB5207950.1"/>
    </source>
</evidence>
<comment type="caution">
    <text evidence="2">The sequence shown here is derived from an EMBL/GenBank/DDBJ whole genome shotgun (WGS) entry which is preliminary data.</text>
</comment>
<dbReference type="EMBL" id="JACHHP010000002">
    <property type="protein sequence ID" value="MBB5207950.1"/>
    <property type="molecule type" value="Genomic_DNA"/>
</dbReference>
<dbReference type="Proteomes" id="UP000521199">
    <property type="component" value="Unassembled WGS sequence"/>
</dbReference>
<feature type="domain" description="STAS" evidence="1">
    <location>
        <begin position="1"/>
        <end position="71"/>
    </location>
</feature>
<organism evidence="2 3">
    <name type="scientific">Chiayiivirga flava</name>
    <dbReference type="NCBI Taxonomy" id="659595"/>
    <lineage>
        <taxon>Bacteria</taxon>
        <taxon>Pseudomonadati</taxon>
        <taxon>Pseudomonadota</taxon>
        <taxon>Gammaproteobacteria</taxon>
        <taxon>Lysobacterales</taxon>
        <taxon>Lysobacteraceae</taxon>
        <taxon>Chiayiivirga</taxon>
    </lineage>
</organism>
<evidence type="ECO:0000259" key="1">
    <source>
        <dbReference type="PROSITE" id="PS50801"/>
    </source>
</evidence>
<dbReference type="InterPro" id="IPR036513">
    <property type="entry name" value="STAS_dom_sf"/>
</dbReference>
<name>A0A7W8G1S4_9GAMM</name>
<evidence type="ECO:0000313" key="3">
    <source>
        <dbReference type="Proteomes" id="UP000521199"/>
    </source>
</evidence>
<dbReference type="PROSITE" id="PS50801">
    <property type="entry name" value="STAS"/>
    <property type="match status" value="1"/>
</dbReference>
<dbReference type="InterPro" id="IPR002645">
    <property type="entry name" value="STAS_dom"/>
</dbReference>
<dbReference type="SUPFAM" id="SSF52091">
    <property type="entry name" value="SpoIIaa-like"/>
    <property type="match status" value="1"/>
</dbReference>
<dbReference type="Pfam" id="PF13466">
    <property type="entry name" value="STAS_2"/>
    <property type="match status" value="1"/>
</dbReference>
<dbReference type="InterPro" id="IPR058548">
    <property type="entry name" value="MlaB-like_STAS"/>
</dbReference>
<protein>
    <submittedName>
        <fullName evidence="2">ABC-type transporter Mla MlaB component</fullName>
    </submittedName>
</protein>
<proteinExistence type="predicted"/>
<accession>A0A7W8G1S4</accession>
<gene>
    <name evidence="2" type="ORF">HNQ52_001479</name>
</gene>